<dbReference type="Gene3D" id="2.20.25.30">
    <property type="match status" value="1"/>
</dbReference>
<dbReference type="PANTHER" id="PTHR22601">
    <property type="entry name" value="ISP4 LIKE PROTEIN"/>
    <property type="match status" value="1"/>
</dbReference>
<keyword evidence="10" id="KW-0571">Peptide transport</keyword>
<keyword evidence="8" id="KW-0863">Zinc-finger</keyword>
<keyword evidence="12" id="KW-0653">Protein transport</keyword>
<evidence type="ECO:0000259" key="19">
    <source>
        <dbReference type="PROSITE" id="PS50404"/>
    </source>
</evidence>
<feature type="transmembrane region" description="Helical" evidence="18">
    <location>
        <begin position="453"/>
        <end position="471"/>
    </location>
</feature>
<dbReference type="GO" id="GO:0035673">
    <property type="term" value="F:oligopeptide transmembrane transporter activity"/>
    <property type="evidence" value="ECO:0007669"/>
    <property type="project" value="InterPro"/>
</dbReference>
<keyword evidence="21" id="KW-1185">Reference proteome</keyword>
<feature type="transmembrane region" description="Helical" evidence="18">
    <location>
        <begin position="675"/>
        <end position="696"/>
    </location>
</feature>
<evidence type="ECO:0000256" key="10">
    <source>
        <dbReference type="ARBA" id="ARBA00022856"/>
    </source>
</evidence>
<feature type="transmembrane region" description="Helical" evidence="18">
    <location>
        <begin position="601"/>
        <end position="619"/>
    </location>
</feature>
<evidence type="ECO:0000256" key="13">
    <source>
        <dbReference type="ARBA" id="ARBA00022980"/>
    </source>
</evidence>
<feature type="transmembrane region" description="Helical" evidence="18">
    <location>
        <begin position="558"/>
        <end position="580"/>
    </location>
</feature>
<feature type="transmembrane region" description="Helical" evidence="18">
    <location>
        <begin position="426"/>
        <end position="446"/>
    </location>
</feature>
<dbReference type="GO" id="GO:0016020">
    <property type="term" value="C:membrane"/>
    <property type="evidence" value="ECO:0007669"/>
    <property type="project" value="UniProtKB-SubCell"/>
</dbReference>
<dbReference type="GO" id="GO:0030684">
    <property type="term" value="C:preribosome"/>
    <property type="evidence" value="ECO:0007669"/>
    <property type="project" value="UniProtKB-ARBA"/>
</dbReference>
<evidence type="ECO:0000256" key="16">
    <source>
        <dbReference type="ARBA" id="ARBA00023274"/>
    </source>
</evidence>
<dbReference type="Pfam" id="PF13409">
    <property type="entry name" value="GST_N_2"/>
    <property type="match status" value="1"/>
</dbReference>
<feature type="compositionally biased region" description="Pro residues" evidence="17">
    <location>
        <begin position="305"/>
        <end position="315"/>
    </location>
</feature>
<feature type="transmembrane region" description="Helical" evidence="18">
    <location>
        <begin position="956"/>
        <end position="975"/>
    </location>
</feature>
<reference evidence="20" key="1">
    <citation type="journal article" date="2021" name="J Fungi (Basel)">
        <title>Genomic and Metabolomic Analyses of the Marine Fungus Emericellopsis cladophorae: Insights into Saltwater Adaptability Mechanisms and Its Biosynthetic Potential.</title>
        <authorList>
            <person name="Goncalves M.F.M."/>
            <person name="Hilario S."/>
            <person name="Van de Peer Y."/>
            <person name="Esteves A.C."/>
            <person name="Alves A."/>
        </authorList>
    </citation>
    <scope>NUCLEOTIDE SEQUENCE</scope>
    <source>
        <strain evidence="20">MUM 19.33</strain>
    </source>
</reference>
<dbReference type="GO" id="GO:0015031">
    <property type="term" value="P:protein transport"/>
    <property type="evidence" value="ECO:0007669"/>
    <property type="project" value="UniProtKB-KW"/>
</dbReference>
<keyword evidence="7" id="KW-0699">rRNA-binding</keyword>
<keyword evidence="14 18" id="KW-1133">Transmembrane helix</keyword>
<dbReference type="InterPro" id="IPR036249">
    <property type="entry name" value="Thioredoxin-like_sf"/>
</dbReference>
<dbReference type="PROSITE" id="PS50404">
    <property type="entry name" value="GST_NTER"/>
    <property type="match status" value="1"/>
</dbReference>
<dbReference type="GO" id="GO:0022625">
    <property type="term" value="C:cytosolic large ribosomal subunit"/>
    <property type="evidence" value="ECO:0007669"/>
    <property type="project" value="UniProtKB-ARBA"/>
</dbReference>
<dbReference type="GO" id="GO:0008270">
    <property type="term" value="F:zinc ion binding"/>
    <property type="evidence" value="ECO:0007669"/>
    <property type="project" value="UniProtKB-KW"/>
</dbReference>
<dbReference type="NCBIfam" id="TIGR00728">
    <property type="entry name" value="OPT_sfam"/>
    <property type="match status" value="1"/>
</dbReference>
<dbReference type="Pfam" id="PF01907">
    <property type="entry name" value="Ribosomal_L37e"/>
    <property type="match status" value="1"/>
</dbReference>
<dbReference type="InterPro" id="IPR001569">
    <property type="entry name" value="Ribosomal_eL37"/>
</dbReference>
<evidence type="ECO:0000256" key="9">
    <source>
        <dbReference type="ARBA" id="ARBA00022833"/>
    </source>
</evidence>
<keyword evidence="16" id="KW-0687">Ribonucleoprotein</keyword>
<dbReference type="InterPro" id="IPR011331">
    <property type="entry name" value="Ribosomal_eL37/eL43"/>
</dbReference>
<feature type="transmembrane region" description="Helical" evidence="18">
    <location>
        <begin position="1029"/>
        <end position="1046"/>
    </location>
</feature>
<feature type="region of interest" description="Disordered" evidence="17">
    <location>
        <begin position="270"/>
        <end position="320"/>
    </location>
</feature>
<feature type="domain" description="GST N-terminal" evidence="19">
    <location>
        <begin position="25"/>
        <end position="119"/>
    </location>
</feature>
<comment type="similarity">
    <text evidence="3">Belongs to the eukaryotic ribosomal protein eL37 family.</text>
</comment>
<evidence type="ECO:0000256" key="17">
    <source>
        <dbReference type="SAM" id="MobiDB-lite"/>
    </source>
</evidence>
<dbReference type="SUPFAM" id="SSF57829">
    <property type="entry name" value="Zn-binding ribosomal proteins"/>
    <property type="match status" value="1"/>
</dbReference>
<accession>A0A9P9XYA0</accession>
<feature type="transmembrane region" description="Helical" evidence="18">
    <location>
        <begin position="750"/>
        <end position="771"/>
    </location>
</feature>
<keyword evidence="15 18" id="KW-0472">Membrane</keyword>
<dbReference type="GO" id="GO:0003735">
    <property type="term" value="F:structural constituent of ribosome"/>
    <property type="evidence" value="ECO:0007669"/>
    <property type="project" value="InterPro"/>
</dbReference>
<dbReference type="InterPro" id="IPR004045">
    <property type="entry name" value="Glutathione_S-Trfase_N"/>
</dbReference>
<feature type="transmembrane region" description="Helical" evidence="18">
    <location>
        <begin position="917"/>
        <end position="936"/>
    </location>
</feature>
<reference evidence="20" key="2">
    <citation type="submission" date="2022-07" db="EMBL/GenBank/DDBJ databases">
        <authorList>
            <person name="Goncalves M.F.M."/>
            <person name="Hilario S."/>
            <person name="Van De Peer Y."/>
            <person name="Esteves A.C."/>
            <person name="Alves A."/>
        </authorList>
    </citation>
    <scope>NUCLEOTIDE SEQUENCE</scope>
    <source>
        <strain evidence="20">MUM 19.33</strain>
    </source>
</reference>
<dbReference type="AlphaFoldDB" id="A0A9P9XYA0"/>
<keyword evidence="4" id="KW-0813">Transport</keyword>
<feature type="transmembrane region" description="Helical" evidence="18">
    <location>
        <begin position="856"/>
        <end position="872"/>
    </location>
</feature>
<feature type="transmembrane region" description="Helical" evidence="18">
    <location>
        <begin position="534"/>
        <end position="552"/>
    </location>
</feature>
<keyword evidence="13" id="KW-0689">Ribosomal protein</keyword>
<evidence type="ECO:0000256" key="6">
    <source>
        <dbReference type="ARBA" id="ARBA00022723"/>
    </source>
</evidence>
<evidence type="ECO:0000256" key="14">
    <source>
        <dbReference type="ARBA" id="ARBA00022989"/>
    </source>
</evidence>
<evidence type="ECO:0000256" key="4">
    <source>
        <dbReference type="ARBA" id="ARBA00022448"/>
    </source>
</evidence>
<evidence type="ECO:0000256" key="1">
    <source>
        <dbReference type="ARBA" id="ARBA00004141"/>
    </source>
</evidence>
<evidence type="ECO:0000313" key="21">
    <source>
        <dbReference type="Proteomes" id="UP001055219"/>
    </source>
</evidence>
<evidence type="ECO:0000256" key="2">
    <source>
        <dbReference type="ARBA" id="ARBA00008807"/>
    </source>
</evidence>
<dbReference type="GO" id="GO:0006412">
    <property type="term" value="P:translation"/>
    <property type="evidence" value="ECO:0007669"/>
    <property type="project" value="InterPro"/>
</dbReference>
<dbReference type="RefSeq" id="XP_051360913.1">
    <property type="nucleotide sequence ID" value="XM_051508002.1"/>
</dbReference>
<keyword evidence="6" id="KW-0479">Metal-binding</keyword>
<dbReference type="FunFam" id="2.20.25.30:FF:000001">
    <property type="entry name" value="Ribosomal protein L37"/>
    <property type="match status" value="1"/>
</dbReference>
<feature type="transmembrane region" description="Helical" evidence="18">
    <location>
        <begin position="803"/>
        <end position="823"/>
    </location>
</feature>
<dbReference type="InterPro" id="IPR011332">
    <property type="entry name" value="Ribosomal_zn-bd"/>
</dbReference>
<dbReference type="GeneID" id="75834007"/>
<dbReference type="SUPFAM" id="SSF52833">
    <property type="entry name" value="Thioredoxin-like"/>
    <property type="match status" value="1"/>
</dbReference>
<dbReference type="InterPro" id="IPR018267">
    <property type="entry name" value="Ribosomal_eL37_CS"/>
</dbReference>
<comment type="subcellular location">
    <subcellularLocation>
        <location evidence="1">Membrane</location>
        <topology evidence="1">Multi-pass membrane protein</topology>
    </subcellularLocation>
</comment>
<dbReference type="GO" id="GO:0019843">
    <property type="term" value="F:rRNA binding"/>
    <property type="evidence" value="ECO:0007669"/>
    <property type="project" value="UniProtKB-KW"/>
</dbReference>
<organism evidence="20 21">
    <name type="scientific">Emericellopsis cladophorae</name>
    <dbReference type="NCBI Taxonomy" id="2686198"/>
    <lineage>
        <taxon>Eukaryota</taxon>
        <taxon>Fungi</taxon>
        <taxon>Dikarya</taxon>
        <taxon>Ascomycota</taxon>
        <taxon>Pezizomycotina</taxon>
        <taxon>Sordariomycetes</taxon>
        <taxon>Hypocreomycetidae</taxon>
        <taxon>Hypocreales</taxon>
        <taxon>Bionectriaceae</taxon>
        <taxon>Emericellopsis</taxon>
    </lineage>
</organism>
<feature type="transmembrane region" description="Helical" evidence="18">
    <location>
        <begin position="500"/>
        <end position="522"/>
    </location>
</feature>
<dbReference type="InterPro" id="IPR004648">
    <property type="entry name" value="Oligpept_transpt"/>
</dbReference>
<evidence type="ECO:0000256" key="12">
    <source>
        <dbReference type="ARBA" id="ARBA00022927"/>
    </source>
</evidence>
<evidence type="ECO:0000256" key="7">
    <source>
        <dbReference type="ARBA" id="ARBA00022730"/>
    </source>
</evidence>
<keyword evidence="11" id="KW-0694">RNA-binding</keyword>
<feature type="compositionally biased region" description="Basic and acidic residues" evidence="17">
    <location>
        <begin position="283"/>
        <end position="297"/>
    </location>
</feature>
<evidence type="ECO:0000256" key="3">
    <source>
        <dbReference type="ARBA" id="ARBA00009805"/>
    </source>
</evidence>
<proteinExistence type="inferred from homology"/>
<keyword evidence="9" id="KW-0862">Zinc</keyword>
<dbReference type="PROSITE" id="PS01077">
    <property type="entry name" value="RIBOSOMAL_L37E"/>
    <property type="match status" value="1"/>
</dbReference>
<feature type="transmembrane region" description="Helical" evidence="18">
    <location>
        <begin position="829"/>
        <end position="849"/>
    </location>
</feature>
<dbReference type="Proteomes" id="UP001055219">
    <property type="component" value="Unassembled WGS sequence"/>
</dbReference>
<dbReference type="NCBIfam" id="TIGR00727">
    <property type="entry name" value="ISP4_OPT"/>
    <property type="match status" value="1"/>
</dbReference>
<dbReference type="OrthoDB" id="9986677at2759"/>
<keyword evidence="5 18" id="KW-0812">Transmembrane</keyword>
<gene>
    <name evidence="20" type="ORF">J7T54_007533</name>
</gene>
<evidence type="ECO:0000256" key="5">
    <source>
        <dbReference type="ARBA" id="ARBA00022692"/>
    </source>
</evidence>
<dbReference type="EMBL" id="JAGIXG020000038">
    <property type="protein sequence ID" value="KAI6780057.1"/>
    <property type="molecule type" value="Genomic_DNA"/>
</dbReference>
<evidence type="ECO:0000256" key="18">
    <source>
        <dbReference type="SAM" id="Phobius"/>
    </source>
</evidence>
<comment type="caution">
    <text evidence="20">The sequence shown here is derived from an EMBL/GenBank/DDBJ whole genome shotgun (WGS) entry which is preliminary data.</text>
</comment>
<feature type="transmembrane region" description="Helical" evidence="18">
    <location>
        <begin position="982"/>
        <end position="1001"/>
    </location>
</feature>
<protein>
    <submittedName>
        <fullName evidence="20">OPT oligopeptide transporter</fullName>
    </submittedName>
</protein>
<dbReference type="Gene3D" id="3.40.30.10">
    <property type="entry name" value="Glutaredoxin"/>
    <property type="match status" value="1"/>
</dbReference>
<feature type="transmembrane region" description="Helical" evidence="18">
    <location>
        <begin position="1058"/>
        <end position="1081"/>
    </location>
</feature>
<dbReference type="InterPro" id="IPR004813">
    <property type="entry name" value="OPT"/>
</dbReference>
<evidence type="ECO:0000256" key="8">
    <source>
        <dbReference type="ARBA" id="ARBA00022771"/>
    </source>
</evidence>
<evidence type="ECO:0000256" key="11">
    <source>
        <dbReference type="ARBA" id="ARBA00022884"/>
    </source>
</evidence>
<dbReference type="Pfam" id="PF03169">
    <property type="entry name" value="OPT"/>
    <property type="match status" value="1"/>
</dbReference>
<evidence type="ECO:0000256" key="15">
    <source>
        <dbReference type="ARBA" id="ARBA00023136"/>
    </source>
</evidence>
<name>A0A9P9XYA0_9HYPO</name>
<evidence type="ECO:0000313" key="20">
    <source>
        <dbReference type="EMBL" id="KAI6780057.1"/>
    </source>
</evidence>
<comment type="similarity">
    <text evidence="2">Belongs to the oligopeptide OPT transporter family.</text>
</comment>
<dbReference type="HAMAP" id="MF_00547">
    <property type="entry name" value="Ribosomal_eL37"/>
    <property type="match status" value="1"/>
</dbReference>
<dbReference type="CDD" id="cd00570">
    <property type="entry name" value="GST_N_family"/>
    <property type="match status" value="1"/>
</dbReference>
<sequence>MSTLSQSLAMHNASILQGKKPQEQNHSVLHYSPYSLYSILVRVALGMGRKLNPDTAPEVRLQLVNVQQGDNLTHEYLTLTPKGQVPVLKTISPGHSDVEVLAESQDILRWLCGKQPQLMPETHQEEIQRVLHLFYSFHAKPLAIRPEEKCGGIVNHAAAMLENPDITDTHRRCLEVKSIYHDTLHSGSQDPDTVREVESQARLFLDAATDILDKRAGDAIYLYGASPTVLDAVAVSLLARLMDTKKDAVAATPLYGPCHVGFSTYSFGKRREANRQRRRRQRREPVSFDESTSRRDGLNSLTAPPVSPSPRPPPITGVAAPAPTMVVPAIFRKRHDIEEITPITGPLEGESSSVDKLQHLSAFDKAHKLDPNMPIDELNDVDAAIATGNAEKGIEIEHALMEDNSPYPEVRAVVRNYDVDVPANTIRAWVIGLILCTIGSGVNMLLSLRNPSVAITTYVIQLIAYPIGLAWDLVMPDREWDVFGYKFNLKPGKFNFKEHVVIVAMSNAAYGGGSLYATDVLLAQRLFYGQDFGWAFQMLFGITTLCTGYGLAGLARRFLVWPAAMIWPADLVNCALFYTLHDHSRSDPSKTNGWTIGRYKLFLIIGSAGFIWYWVPGWLFKGLSYFTWVCWAAPNNIVVNKLFGAHSGYGLMPMTLDWTVISGFLGSPLIPPFHAIMNVMAGIISVFIILSMGLHFSGTWYADYLPIQSTESYDNHGDVYNVTRILDANGHFNETAYKEYSPLYLPTQFALAYGVSFAAVSAVLIHVGLYHGKDLWNQFRMARHQEDDVHMRLMKKYRDAEDWWYAALFIVMVAISFGVVAGWPTGFPAWAYVICMLIPIVWLIPIGLIQAITNQQLGLNVLTEFIIGYMVPGRPLAMMMFKNYGYICMSQALYFAQDLKLGHYMKVPPRVMFSSQLIASIWSAIVQIAVMNWALANIPDVCDAYHPNNWTCPGSRVFFTASIIWGAIGPARIFSGGALYSALQWFWLVGAVAPVITWLLARRWPKSLWRYVNTPVIFGGPGLLPPASVYNYLCWGLVGVVFNYHIRRRFTGWWLQYNYIVSAALDCGLIISTLLIFFTLYMTEVPQLNWWGNEGTIRTLDFSHDAVNTTAKMTKGTSSFGKRHNKTHTLCRRCGRRSLHIQKHECSSCGFPSAKIRKFNWGEKAKRRKTTGTGRMRHLKDVSRRFKNGFQNGEPKNARHNTIMAKTNKDN</sequence>